<keyword evidence="6 7" id="KW-0472">Membrane</keyword>
<evidence type="ECO:0000256" key="7">
    <source>
        <dbReference type="SAM" id="Phobius"/>
    </source>
</evidence>
<evidence type="ECO:0000256" key="2">
    <source>
        <dbReference type="ARBA" id="ARBA00006228"/>
    </source>
</evidence>
<feature type="transmembrane region" description="Helical" evidence="7">
    <location>
        <begin position="35"/>
        <end position="52"/>
    </location>
</feature>
<comment type="subcellular location">
    <subcellularLocation>
        <location evidence="1">Cell membrane</location>
        <topology evidence="1">Multi-pass membrane protein</topology>
    </subcellularLocation>
</comment>
<accession>A0A1C4V279</accession>
<proteinExistence type="inferred from homology"/>
<evidence type="ECO:0000313" key="8">
    <source>
        <dbReference type="EMBL" id="SCE78158.1"/>
    </source>
</evidence>
<dbReference type="Pfam" id="PF01899">
    <property type="entry name" value="MNHE"/>
    <property type="match status" value="1"/>
</dbReference>
<dbReference type="NCBIfam" id="NF006521">
    <property type="entry name" value="PRK08965.1-5"/>
    <property type="match status" value="1"/>
</dbReference>
<dbReference type="Proteomes" id="UP000199375">
    <property type="component" value="Unassembled WGS sequence"/>
</dbReference>
<evidence type="ECO:0000256" key="4">
    <source>
        <dbReference type="ARBA" id="ARBA00022692"/>
    </source>
</evidence>
<sequence>MSGRAAGGRRRGPVADPDAPVTRVRARLGRWRDRLLTLAWMALIWCLLWGRFSWGNLLGGLLVGGAVLLFFPLPPVTFGGRLRLWALLELAGRFVTELVSASIHVARIAVQPGYRPRGAIIAVRLRVRTDLNLALTAEAISLVPGTLIVEVDRERGVLYVHVLDVRGPEDLTGSRDRILATEARIVRAIGSAAELRLLAAPAAPVPPTERGADR</sequence>
<dbReference type="RefSeq" id="WP_256091815.1">
    <property type="nucleotide sequence ID" value="NZ_FMCW01000006.1"/>
</dbReference>
<protein>
    <submittedName>
        <fullName evidence="8">Multisubunit sodium/proton antiporter, MrpE subunit</fullName>
    </submittedName>
</protein>
<reference evidence="8 9" key="1">
    <citation type="submission" date="2016-06" db="EMBL/GenBank/DDBJ databases">
        <authorList>
            <person name="Kjaerup R.B."/>
            <person name="Dalgaard T.S."/>
            <person name="Juul-Madsen H.R."/>
        </authorList>
    </citation>
    <scope>NUCLEOTIDE SEQUENCE [LARGE SCALE GENOMIC DNA]</scope>
    <source>
        <strain evidence="8 9">DSM 45626</strain>
    </source>
</reference>
<dbReference type="EMBL" id="FMCW01000006">
    <property type="protein sequence ID" value="SCE78158.1"/>
    <property type="molecule type" value="Genomic_DNA"/>
</dbReference>
<keyword evidence="3" id="KW-1003">Cell membrane</keyword>
<feature type="transmembrane region" description="Helical" evidence="7">
    <location>
        <begin position="58"/>
        <end position="78"/>
    </location>
</feature>
<organism evidence="8 9">
    <name type="scientific">Micromonospora haikouensis</name>
    <dbReference type="NCBI Taxonomy" id="686309"/>
    <lineage>
        <taxon>Bacteria</taxon>
        <taxon>Bacillati</taxon>
        <taxon>Actinomycetota</taxon>
        <taxon>Actinomycetes</taxon>
        <taxon>Micromonosporales</taxon>
        <taxon>Micromonosporaceae</taxon>
        <taxon>Micromonospora</taxon>
    </lineage>
</organism>
<dbReference type="GO" id="GO:0005886">
    <property type="term" value="C:plasma membrane"/>
    <property type="evidence" value="ECO:0007669"/>
    <property type="project" value="UniProtKB-SubCell"/>
</dbReference>
<dbReference type="PANTHER" id="PTHR34584:SF1">
    <property type="entry name" value="NA(+)_H(+) ANTIPORTER SUBUNIT E1"/>
    <property type="match status" value="1"/>
</dbReference>
<evidence type="ECO:0000256" key="5">
    <source>
        <dbReference type="ARBA" id="ARBA00022989"/>
    </source>
</evidence>
<dbReference type="PANTHER" id="PTHR34584">
    <property type="entry name" value="NA(+)/H(+) ANTIPORTER SUBUNIT E1"/>
    <property type="match status" value="1"/>
</dbReference>
<evidence type="ECO:0000256" key="3">
    <source>
        <dbReference type="ARBA" id="ARBA00022475"/>
    </source>
</evidence>
<keyword evidence="4 7" id="KW-0812">Transmembrane</keyword>
<evidence type="ECO:0000256" key="6">
    <source>
        <dbReference type="ARBA" id="ARBA00023136"/>
    </source>
</evidence>
<evidence type="ECO:0000313" key="9">
    <source>
        <dbReference type="Proteomes" id="UP000199375"/>
    </source>
</evidence>
<evidence type="ECO:0000256" key="1">
    <source>
        <dbReference type="ARBA" id="ARBA00004651"/>
    </source>
</evidence>
<dbReference type="GO" id="GO:0008324">
    <property type="term" value="F:monoatomic cation transmembrane transporter activity"/>
    <property type="evidence" value="ECO:0007669"/>
    <property type="project" value="InterPro"/>
</dbReference>
<name>A0A1C4V279_9ACTN</name>
<comment type="similarity">
    <text evidence="2">Belongs to the CPA3 antiporters (TC 2.A.63) subunit E family.</text>
</comment>
<dbReference type="InterPro" id="IPR002758">
    <property type="entry name" value="Cation_antiport_E"/>
</dbReference>
<dbReference type="AlphaFoldDB" id="A0A1C4V279"/>
<gene>
    <name evidence="8" type="ORF">GA0070558_106126</name>
</gene>
<keyword evidence="5 7" id="KW-1133">Transmembrane helix</keyword>